<dbReference type="SMART" id="SM01288">
    <property type="entry name" value="FISNA"/>
    <property type="match status" value="1"/>
</dbReference>
<keyword evidence="14" id="KW-0564">Palmitate</keyword>
<protein>
    <submittedName>
        <fullName evidence="22 23">NLR family CARD domain-containing protein 3-like</fullName>
    </submittedName>
</protein>
<evidence type="ECO:0000256" key="7">
    <source>
        <dbReference type="ARBA" id="ARBA00022614"/>
    </source>
</evidence>
<dbReference type="InterPro" id="IPR003877">
    <property type="entry name" value="SPRY_dom"/>
</dbReference>
<dbReference type="Gene3D" id="2.60.120.920">
    <property type="match status" value="1"/>
</dbReference>
<keyword evidence="6" id="KW-0399">Innate immunity</keyword>
<dbReference type="GO" id="GO:0016323">
    <property type="term" value="C:basolateral plasma membrane"/>
    <property type="evidence" value="ECO:0007669"/>
    <property type="project" value="UniProtKB-SubCell"/>
</dbReference>
<keyword evidence="7" id="KW-0433">Leucine-rich repeat</keyword>
<keyword evidence="9" id="KW-0547">Nucleotide-binding</keyword>
<dbReference type="SMART" id="SM00589">
    <property type="entry name" value="PRY"/>
    <property type="match status" value="1"/>
</dbReference>
<dbReference type="PANTHER" id="PTHR24106">
    <property type="entry name" value="NACHT, LRR AND CARD DOMAINS-CONTAINING"/>
    <property type="match status" value="1"/>
</dbReference>
<evidence type="ECO:0000256" key="6">
    <source>
        <dbReference type="ARBA" id="ARBA00022588"/>
    </source>
</evidence>
<evidence type="ECO:0000256" key="11">
    <source>
        <dbReference type="ARBA" id="ARBA00022843"/>
    </source>
</evidence>
<keyword evidence="8" id="KW-0677">Repeat</keyword>
<evidence type="ECO:0000256" key="13">
    <source>
        <dbReference type="ARBA" id="ARBA00023136"/>
    </source>
</evidence>
<feature type="compositionally biased region" description="Basic and acidic residues" evidence="17">
    <location>
        <begin position="20"/>
        <end position="35"/>
    </location>
</feature>
<gene>
    <name evidence="22 23" type="primary">LOC114439340</name>
</gene>
<evidence type="ECO:0000256" key="14">
    <source>
        <dbReference type="ARBA" id="ARBA00023139"/>
    </source>
</evidence>
<evidence type="ECO:0000256" key="16">
    <source>
        <dbReference type="ARBA" id="ARBA00038296"/>
    </source>
</evidence>
<dbReference type="Pfam" id="PF00619">
    <property type="entry name" value="CARD"/>
    <property type="match status" value="1"/>
</dbReference>
<dbReference type="Proteomes" id="UP000515145">
    <property type="component" value="Chromosome 8"/>
</dbReference>
<dbReference type="SUPFAM" id="SSF49899">
    <property type="entry name" value="Concanavalin A-like lectins/glucanases"/>
    <property type="match status" value="1"/>
</dbReference>
<evidence type="ECO:0000259" key="20">
    <source>
        <dbReference type="PROSITE" id="PS50837"/>
    </source>
</evidence>
<dbReference type="InterPro" id="IPR001315">
    <property type="entry name" value="CARD"/>
</dbReference>
<dbReference type="Pfam" id="PF00622">
    <property type="entry name" value="SPRY"/>
    <property type="match status" value="1"/>
</dbReference>
<dbReference type="SUPFAM" id="SSF47986">
    <property type="entry name" value="DEATH domain"/>
    <property type="match status" value="1"/>
</dbReference>
<dbReference type="Pfam" id="PF05729">
    <property type="entry name" value="NACHT"/>
    <property type="match status" value="1"/>
</dbReference>
<dbReference type="PROSITE" id="PS50209">
    <property type="entry name" value="CARD"/>
    <property type="match status" value="1"/>
</dbReference>
<dbReference type="Gene3D" id="3.80.10.10">
    <property type="entry name" value="Ribonuclease Inhibitor"/>
    <property type="match status" value="2"/>
</dbReference>
<dbReference type="InterPro" id="IPR001611">
    <property type="entry name" value="Leu-rich_rpt"/>
</dbReference>
<dbReference type="FunFam" id="3.40.50.300:FF:000210">
    <property type="entry name" value="Si:dkey-16p6.1"/>
    <property type="match status" value="1"/>
</dbReference>
<evidence type="ECO:0000259" key="18">
    <source>
        <dbReference type="PROSITE" id="PS50188"/>
    </source>
</evidence>
<dbReference type="GO" id="GO:0042981">
    <property type="term" value="P:regulation of apoptotic process"/>
    <property type="evidence" value="ECO:0007669"/>
    <property type="project" value="InterPro"/>
</dbReference>
<keyword evidence="4" id="KW-1003">Cell membrane</keyword>
<evidence type="ECO:0000256" key="8">
    <source>
        <dbReference type="ARBA" id="ARBA00022737"/>
    </source>
</evidence>
<evidence type="ECO:0000256" key="5">
    <source>
        <dbReference type="ARBA" id="ARBA00022490"/>
    </source>
</evidence>
<evidence type="ECO:0000256" key="17">
    <source>
        <dbReference type="SAM" id="MobiDB-lite"/>
    </source>
</evidence>
<keyword evidence="21" id="KW-1185">Reference proteome</keyword>
<dbReference type="Pfam" id="PF13765">
    <property type="entry name" value="PRY"/>
    <property type="match status" value="1"/>
</dbReference>
<proteinExistence type="inferred from homology"/>
<dbReference type="InterPro" id="IPR007111">
    <property type="entry name" value="NACHT_NTPase"/>
</dbReference>
<keyword evidence="12" id="KW-0391">Immunity</keyword>
<evidence type="ECO:0000313" key="21">
    <source>
        <dbReference type="Proteomes" id="UP000515145"/>
    </source>
</evidence>
<dbReference type="Gene3D" id="1.10.533.10">
    <property type="entry name" value="Death Domain, Fas"/>
    <property type="match status" value="1"/>
</dbReference>
<dbReference type="Gene3D" id="3.40.50.300">
    <property type="entry name" value="P-loop containing nucleotide triphosphate hydrolases"/>
    <property type="match status" value="1"/>
</dbReference>
<dbReference type="GO" id="GO:0005524">
    <property type="term" value="F:ATP binding"/>
    <property type="evidence" value="ECO:0007669"/>
    <property type="project" value="UniProtKB-KW"/>
</dbReference>
<dbReference type="PROSITE" id="PS51450">
    <property type="entry name" value="LRR"/>
    <property type="match status" value="1"/>
</dbReference>
<evidence type="ECO:0000256" key="2">
    <source>
        <dbReference type="ARBA" id="ARBA00004193"/>
    </source>
</evidence>
<dbReference type="OrthoDB" id="120976at2759"/>
<dbReference type="InterPro" id="IPR029495">
    <property type="entry name" value="NACHT-assoc"/>
</dbReference>
<feature type="domain" description="NACHT" evidence="20">
    <location>
        <begin position="291"/>
        <end position="427"/>
    </location>
</feature>
<evidence type="ECO:0000256" key="3">
    <source>
        <dbReference type="ARBA" id="ARBA00004496"/>
    </source>
</evidence>
<dbReference type="InterPro" id="IPR041075">
    <property type="entry name" value="NOD1/2_WH"/>
</dbReference>
<dbReference type="InterPro" id="IPR032675">
    <property type="entry name" value="LRR_dom_sf"/>
</dbReference>
<dbReference type="InterPro" id="IPR051261">
    <property type="entry name" value="NLR"/>
</dbReference>
<organism evidence="21 22">
    <name type="scientific">Parambassis ranga</name>
    <name type="common">Indian glassy fish</name>
    <dbReference type="NCBI Taxonomy" id="210632"/>
    <lineage>
        <taxon>Eukaryota</taxon>
        <taxon>Metazoa</taxon>
        <taxon>Chordata</taxon>
        <taxon>Craniata</taxon>
        <taxon>Vertebrata</taxon>
        <taxon>Euteleostomi</taxon>
        <taxon>Actinopterygii</taxon>
        <taxon>Neopterygii</taxon>
        <taxon>Teleostei</taxon>
        <taxon>Neoteleostei</taxon>
        <taxon>Acanthomorphata</taxon>
        <taxon>Ovalentaria</taxon>
        <taxon>Ambassidae</taxon>
        <taxon>Parambassis</taxon>
    </lineage>
</organism>
<evidence type="ECO:0000313" key="22">
    <source>
        <dbReference type="RefSeq" id="XP_028267011.1"/>
    </source>
</evidence>
<feature type="region of interest" description="Disordered" evidence="17">
    <location>
        <begin position="1"/>
        <end position="42"/>
    </location>
</feature>
<keyword evidence="15" id="KW-0449">Lipoprotein</keyword>
<reference evidence="22 23" key="1">
    <citation type="submission" date="2025-04" db="UniProtKB">
        <authorList>
            <consortium name="RefSeq"/>
        </authorList>
    </citation>
    <scope>IDENTIFICATION</scope>
</reference>
<dbReference type="InterPro" id="IPR013320">
    <property type="entry name" value="ConA-like_dom_sf"/>
</dbReference>
<dbReference type="SUPFAM" id="SSF52047">
    <property type="entry name" value="RNI-like"/>
    <property type="match status" value="1"/>
</dbReference>
<evidence type="ECO:0000256" key="4">
    <source>
        <dbReference type="ARBA" id="ARBA00022475"/>
    </source>
</evidence>
<keyword evidence="10" id="KW-0067">ATP-binding</keyword>
<dbReference type="InterPro" id="IPR003879">
    <property type="entry name" value="Butyrophylin_SPRY"/>
</dbReference>
<dbReference type="PRINTS" id="PR01407">
    <property type="entry name" value="BUTYPHLNCDUF"/>
</dbReference>
<dbReference type="InterPro" id="IPR011029">
    <property type="entry name" value="DEATH-like_dom_sf"/>
</dbReference>
<dbReference type="SUPFAM" id="SSF52540">
    <property type="entry name" value="P-loop containing nucleoside triphosphate hydrolases"/>
    <property type="match status" value="1"/>
</dbReference>
<dbReference type="PROSITE" id="PS50837">
    <property type="entry name" value="NACHT"/>
    <property type="match status" value="1"/>
</dbReference>
<dbReference type="SMART" id="SM00449">
    <property type="entry name" value="SPRY"/>
    <property type="match status" value="1"/>
</dbReference>
<evidence type="ECO:0000259" key="19">
    <source>
        <dbReference type="PROSITE" id="PS50209"/>
    </source>
</evidence>
<dbReference type="InterPro" id="IPR041267">
    <property type="entry name" value="NLRP_HD2"/>
</dbReference>
<keyword evidence="11" id="KW-0832">Ubl conjugation</keyword>
<evidence type="ECO:0000313" key="23">
    <source>
        <dbReference type="RefSeq" id="XP_028267012.1"/>
    </source>
</evidence>
<name>A0A6P7IPQ1_9TELE</name>
<dbReference type="Pfam" id="PF14484">
    <property type="entry name" value="FISNA"/>
    <property type="match status" value="1"/>
</dbReference>
<dbReference type="Pfam" id="PF13516">
    <property type="entry name" value="LRR_6"/>
    <property type="match status" value="4"/>
</dbReference>
<feature type="domain" description="B30.2/SPRY" evidence="18">
    <location>
        <begin position="1107"/>
        <end position="1297"/>
    </location>
</feature>
<evidence type="ECO:0000256" key="12">
    <source>
        <dbReference type="ARBA" id="ARBA00022859"/>
    </source>
</evidence>
<dbReference type="Pfam" id="PF17776">
    <property type="entry name" value="NLRC4_HD2"/>
    <property type="match status" value="1"/>
</dbReference>
<dbReference type="PROSITE" id="PS50188">
    <property type="entry name" value="B302_SPRY"/>
    <property type="match status" value="1"/>
</dbReference>
<comment type="similarity">
    <text evidence="16">Belongs to the NOD1-NOD2 family.</text>
</comment>
<dbReference type="GeneID" id="114439340"/>
<feature type="domain" description="CARD" evidence="19">
    <location>
        <begin position="116"/>
        <end position="176"/>
    </location>
</feature>
<dbReference type="RefSeq" id="XP_028267011.1">
    <property type="nucleotide sequence ID" value="XM_028411210.1"/>
</dbReference>
<evidence type="ECO:0000256" key="9">
    <source>
        <dbReference type="ARBA" id="ARBA00022741"/>
    </source>
</evidence>
<keyword evidence="5" id="KW-0963">Cytoplasm</keyword>
<sequence length="1297" mass="146669">MGSKCSALRRGKTMSNNSPDLRKKEVSTTVRRESDCSLQEDTAAQEGRAETAADKHGCNEWSHALVHEHTTADISRFQHAPSTSDVTHFVRQCRLPVCDDQQQKHPHLSDAASALTEEKEAAWVDSHRAELIQSVTLVMQIADEMLDRNIIQQEMYDRIRANMTTQDQMRELYRALSCTAAKSAFYKILHNLQPDTCGTVEVIIRRHKEYLRKLSLWNFEDFEKAERSLDKIYTELHIIQGEVVDGQHELCEIEQKTSRQTAEGAKIKCNDLFKKEDTGASGRGKDVKEIRTVMTKGIAGIGKTVSVKKFILDWADGRANQDLDFIFMLPFRELNLVKDDQYSLEMLVKEFQPELKDIKIARIFATCKVLFILDGLDESQLPLNFKTNTILKDATKKSSVDVLVTNLIRVQHLLPSAHVWITSRPAAVQRIPRRFVDQWTEVRGFSDEQKILYFKRRVEDKTIAERIIGYVTESESLYSMCHIPLFCWIAAKVFEYLLQNTDDVEDENTERPTTLTEMFTHFLLFQLRRAAEKYEHEDESDTEAIVRSNKQFILNLGRLAFEHLAERKFIFTGEDLKRYSIDTDKAAVHSGLCTAIYKEESVLYKRKLYCFVHLTVQEYLAALFVYYSFARKKIDSPSLKKFLLKGSEEELQSILEDEPEALPLDELIEITIANSCERKTGELDMFLRFLVGMSLQSTQNLLQGLIEQKEEHSAVVEEIKTSLVNIDLLDCPPERCLNLVHCLTELKDTSIHQTVQQYLKPNHDPENQLTPVQCSALADAILRSSTPLNEFNLMKFRPSTRGIFRLLPAVKNCRIVRITGIHTLVCVLAKLISIALQMPNSVLTELHLTDCTFGNKSPKVMIEGLKNAQCKLEALSLSGSGFTDTECENLASALKSLVTNLRELELSGNVLQGSLLPVLSVGLGCSKLEQLRLNRNPQTAEICQQIVTAISSSSSYLRQLEMSYSNFKDSEMEILSVGLMSSNCPLETLRLSHNKLTERGCETLASALSSKPSRLTELDLSYNELQDSGVKALCGALMSPHCGLRTLRLSFCKVTADGGSSVASALRSDHCSLRELDLSFNHLTDQGVQLLTDIQEDSGCSLERLNVDQNEECWVDLKLLRQYACALTLDPNTAGVSVLLTNENKMAAYVIDDQPYPEHPDRFSNSQVLCKEALSGRHYWEVECDSADVAVAYRSIRRAADSSSEYSLGQNENSWCWTYNRGYLDSTSCVEFLDFPPKQSVIGVYVDQPAGVLSFFEVNSDTLTHLYTVHTAFTEPLHPGFRVDGSVLLHEIKQAQI</sequence>
<dbReference type="InterPro" id="IPR001870">
    <property type="entry name" value="B30.2/SPRY"/>
</dbReference>
<accession>A0A6P7IPQ1</accession>
<dbReference type="Pfam" id="PF17779">
    <property type="entry name" value="WHD_NOD2"/>
    <property type="match status" value="1"/>
</dbReference>
<keyword evidence="13" id="KW-0472">Membrane</keyword>
<dbReference type="InterPro" id="IPR006574">
    <property type="entry name" value="PRY"/>
</dbReference>
<dbReference type="RefSeq" id="XP_028267012.1">
    <property type="nucleotide sequence ID" value="XM_028411211.1"/>
</dbReference>
<dbReference type="GO" id="GO:0045087">
    <property type="term" value="P:innate immune response"/>
    <property type="evidence" value="ECO:0007669"/>
    <property type="project" value="UniProtKB-KW"/>
</dbReference>
<dbReference type="InterPro" id="IPR027417">
    <property type="entry name" value="P-loop_NTPase"/>
</dbReference>
<evidence type="ECO:0000256" key="10">
    <source>
        <dbReference type="ARBA" id="ARBA00022840"/>
    </source>
</evidence>
<evidence type="ECO:0000256" key="15">
    <source>
        <dbReference type="ARBA" id="ARBA00023288"/>
    </source>
</evidence>
<dbReference type="SMART" id="SM00368">
    <property type="entry name" value="LRR_RI"/>
    <property type="match status" value="7"/>
</dbReference>
<evidence type="ECO:0000256" key="1">
    <source>
        <dbReference type="ARBA" id="ARBA00004187"/>
    </source>
</evidence>
<dbReference type="GO" id="GO:0005737">
    <property type="term" value="C:cytoplasm"/>
    <property type="evidence" value="ECO:0007669"/>
    <property type="project" value="UniProtKB-SubCell"/>
</dbReference>
<dbReference type="InterPro" id="IPR043136">
    <property type="entry name" value="B30.2/SPRY_sf"/>
</dbReference>
<comment type="subcellular location">
    <subcellularLocation>
        <location evidence="1">Basolateral cell membrane</location>
    </subcellularLocation>
    <subcellularLocation>
        <location evidence="2">Cell membrane</location>
        <topology evidence="2">Lipid-anchor</topology>
    </subcellularLocation>
    <subcellularLocation>
        <location evidence="3">Cytoplasm</location>
    </subcellularLocation>
</comment>